<protein>
    <submittedName>
        <fullName evidence="5">ABC transporter ATP-binding protein</fullName>
    </submittedName>
</protein>
<evidence type="ECO:0000256" key="1">
    <source>
        <dbReference type="ARBA" id="ARBA00022448"/>
    </source>
</evidence>
<dbReference type="PANTHER" id="PTHR42939">
    <property type="entry name" value="ABC TRANSPORTER ATP-BINDING PROTEIN ALBC-RELATED"/>
    <property type="match status" value="1"/>
</dbReference>
<dbReference type="RefSeq" id="WP_114373419.1">
    <property type="nucleotide sequence ID" value="NZ_CP031092.1"/>
</dbReference>
<name>A0A345C013_9BACI</name>
<keyword evidence="6" id="KW-1185">Reference proteome</keyword>
<dbReference type="InterPro" id="IPR003439">
    <property type="entry name" value="ABC_transporter-like_ATP-bd"/>
</dbReference>
<keyword evidence="2" id="KW-0547">Nucleotide-binding</keyword>
<dbReference type="OrthoDB" id="9804819at2"/>
<sequence length="296" mass="33989">MENTIKLENVSKQYKQFSLNNISFPVKKGFVTGFIGPNGAGKTSTIKMIMNLIHMDTGRIELFGLDHKENERAVKERIGFVYAENHFYDHLTIDKMKKIIAAFYKDWDDALFYETARQFDLPLKRKIKQLSSGMKMKFSLAIALAHHADLIIMDEPTSGLDPVFRSEILNVFSDIMQDEEKTIFFSTHITSDLEQIADYITFIDEGNILFHETKDDILERFAIVKGDTQLLDADTRKHLIGIRETDFGFEALTANRAEIAKVFGQEVLVEPANLEQIMVFIVRGEQHNSISRRETL</sequence>
<gene>
    <name evidence="5" type="ORF">DT065_11260</name>
</gene>
<reference evidence="5 6" key="1">
    <citation type="journal article" date="2018" name="J. Microbiol.">
        <title>Salicibibacter kimchii gen. nov., sp. nov., a moderately halophilic and alkalitolerant bacterium in the family Bacillaceae, isolated from kimchi.</title>
        <authorList>
            <person name="Jang J.Y."/>
            <person name="Oh Y.J."/>
            <person name="Lim S.K."/>
            <person name="Park H.K."/>
            <person name="Lee C."/>
            <person name="Kim J.Y."/>
            <person name="Lee M.A."/>
            <person name="Choi H.J."/>
        </authorList>
    </citation>
    <scope>NUCLEOTIDE SEQUENCE [LARGE SCALE GENOMIC DNA]</scope>
    <source>
        <strain evidence="5 6">NKC1-1</strain>
    </source>
</reference>
<proteinExistence type="predicted"/>
<dbReference type="InterPro" id="IPR017871">
    <property type="entry name" value="ABC_transporter-like_CS"/>
</dbReference>
<feature type="domain" description="ABC transporter" evidence="4">
    <location>
        <begin position="5"/>
        <end position="230"/>
    </location>
</feature>
<accession>A0A345C013</accession>
<keyword evidence="1" id="KW-0813">Transport</keyword>
<dbReference type="KEGG" id="rue:DT065_11260"/>
<evidence type="ECO:0000313" key="6">
    <source>
        <dbReference type="Proteomes" id="UP000252100"/>
    </source>
</evidence>
<dbReference type="AlphaFoldDB" id="A0A345C013"/>
<dbReference type="InterPro" id="IPR003593">
    <property type="entry name" value="AAA+_ATPase"/>
</dbReference>
<dbReference type="PANTHER" id="PTHR42939:SF3">
    <property type="entry name" value="ABC TRANSPORTER ATP-BINDING COMPONENT"/>
    <property type="match status" value="1"/>
</dbReference>
<keyword evidence="3 5" id="KW-0067">ATP-binding</keyword>
<dbReference type="GO" id="GO:0005524">
    <property type="term" value="F:ATP binding"/>
    <property type="evidence" value="ECO:0007669"/>
    <property type="project" value="UniProtKB-KW"/>
</dbReference>
<dbReference type="Proteomes" id="UP000252100">
    <property type="component" value="Chromosome"/>
</dbReference>
<dbReference type="Gene3D" id="3.40.50.300">
    <property type="entry name" value="P-loop containing nucleotide triphosphate hydrolases"/>
    <property type="match status" value="1"/>
</dbReference>
<dbReference type="EMBL" id="CP031092">
    <property type="protein sequence ID" value="AXF56544.1"/>
    <property type="molecule type" value="Genomic_DNA"/>
</dbReference>
<dbReference type="GO" id="GO:0016887">
    <property type="term" value="F:ATP hydrolysis activity"/>
    <property type="evidence" value="ECO:0007669"/>
    <property type="project" value="InterPro"/>
</dbReference>
<organism evidence="5 6">
    <name type="scientific">Salicibibacter kimchii</name>
    <dbReference type="NCBI Taxonomy" id="2099786"/>
    <lineage>
        <taxon>Bacteria</taxon>
        <taxon>Bacillati</taxon>
        <taxon>Bacillota</taxon>
        <taxon>Bacilli</taxon>
        <taxon>Bacillales</taxon>
        <taxon>Bacillaceae</taxon>
        <taxon>Salicibibacter</taxon>
    </lineage>
</organism>
<dbReference type="SMART" id="SM00382">
    <property type="entry name" value="AAA"/>
    <property type="match status" value="1"/>
</dbReference>
<dbReference type="InterPro" id="IPR051782">
    <property type="entry name" value="ABC_Transporter_VariousFunc"/>
</dbReference>
<evidence type="ECO:0000256" key="2">
    <source>
        <dbReference type="ARBA" id="ARBA00022741"/>
    </source>
</evidence>
<evidence type="ECO:0000259" key="4">
    <source>
        <dbReference type="PROSITE" id="PS50893"/>
    </source>
</evidence>
<dbReference type="InterPro" id="IPR027417">
    <property type="entry name" value="P-loop_NTPase"/>
</dbReference>
<dbReference type="PROSITE" id="PS00211">
    <property type="entry name" value="ABC_TRANSPORTER_1"/>
    <property type="match status" value="1"/>
</dbReference>
<dbReference type="SUPFAM" id="SSF52540">
    <property type="entry name" value="P-loop containing nucleoside triphosphate hydrolases"/>
    <property type="match status" value="1"/>
</dbReference>
<evidence type="ECO:0000256" key="3">
    <source>
        <dbReference type="ARBA" id="ARBA00022840"/>
    </source>
</evidence>
<dbReference type="PROSITE" id="PS50893">
    <property type="entry name" value="ABC_TRANSPORTER_2"/>
    <property type="match status" value="1"/>
</dbReference>
<evidence type="ECO:0000313" key="5">
    <source>
        <dbReference type="EMBL" id="AXF56544.1"/>
    </source>
</evidence>
<dbReference type="Pfam" id="PF00005">
    <property type="entry name" value="ABC_tran"/>
    <property type="match status" value="1"/>
</dbReference>
<dbReference type="CDD" id="cd03230">
    <property type="entry name" value="ABC_DR_subfamily_A"/>
    <property type="match status" value="1"/>
</dbReference>